<dbReference type="HOGENOM" id="CLU_2872404_0_0_1"/>
<evidence type="ECO:0000313" key="3">
    <source>
        <dbReference type="Proteomes" id="UP000011713"/>
    </source>
</evidence>
<keyword evidence="3" id="KW-1185">Reference proteome</keyword>
<dbReference type="EMBL" id="CU694538">
    <property type="status" value="NOT_ANNOTATED_CDS"/>
    <property type="molecule type" value="Genomic_DNA"/>
</dbReference>
<protein>
    <submittedName>
        <fullName evidence="2">Uncharacterized protein</fullName>
    </submittedName>
</protein>
<dbReference type="Proteomes" id="UP000011713">
    <property type="component" value="Unassembled WGS sequence"/>
</dbReference>
<dbReference type="AlphaFoldDB" id="M4C1B0"/>
<dbReference type="EnsemblProtists" id="HpaT812848">
    <property type="protein sequence ID" value="HpaP812848"/>
    <property type="gene ID" value="HpaG812848"/>
</dbReference>
<sequence length="64" mass="7023">MDCAARASSEGAAEKRTLGISTGRSSWTDQCVRQLETRRSMGDGGWCCERWLGEWTGPCRACGH</sequence>
<organism evidence="2 3">
    <name type="scientific">Hyaloperonospora arabidopsidis (strain Emoy2)</name>
    <name type="common">Downy mildew agent</name>
    <name type="synonym">Peronospora arabidopsidis</name>
    <dbReference type="NCBI Taxonomy" id="559515"/>
    <lineage>
        <taxon>Eukaryota</taxon>
        <taxon>Sar</taxon>
        <taxon>Stramenopiles</taxon>
        <taxon>Oomycota</taxon>
        <taxon>Peronosporomycetes</taxon>
        <taxon>Peronosporales</taxon>
        <taxon>Peronosporaceae</taxon>
        <taxon>Hyaloperonospora</taxon>
    </lineage>
</organism>
<dbReference type="InParanoid" id="M4C1B0"/>
<evidence type="ECO:0000256" key="1">
    <source>
        <dbReference type="SAM" id="MobiDB-lite"/>
    </source>
</evidence>
<feature type="region of interest" description="Disordered" evidence="1">
    <location>
        <begin position="1"/>
        <end position="21"/>
    </location>
</feature>
<evidence type="ECO:0000313" key="2">
    <source>
        <dbReference type="EnsemblProtists" id="HpaP812848"/>
    </source>
</evidence>
<accession>M4C1B0</accession>
<name>M4C1B0_HYAAE</name>
<dbReference type="VEuPathDB" id="FungiDB:HpaG812848"/>
<reference evidence="2" key="2">
    <citation type="submission" date="2015-06" db="UniProtKB">
        <authorList>
            <consortium name="EnsemblProtists"/>
        </authorList>
    </citation>
    <scope>IDENTIFICATION</scope>
    <source>
        <strain evidence="2">Emoy2</strain>
    </source>
</reference>
<reference evidence="3" key="1">
    <citation type="journal article" date="2010" name="Science">
        <title>Signatures of adaptation to obligate biotrophy in the Hyaloperonospora arabidopsidis genome.</title>
        <authorList>
            <person name="Baxter L."/>
            <person name="Tripathy S."/>
            <person name="Ishaque N."/>
            <person name="Boot N."/>
            <person name="Cabral A."/>
            <person name="Kemen E."/>
            <person name="Thines M."/>
            <person name="Ah-Fong A."/>
            <person name="Anderson R."/>
            <person name="Badejoko W."/>
            <person name="Bittner-Eddy P."/>
            <person name="Boore J.L."/>
            <person name="Chibucos M.C."/>
            <person name="Coates M."/>
            <person name="Dehal P."/>
            <person name="Delehaunty K."/>
            <person name="Dong S."/>
            <person name="Downton P."/>
            <person name="Dumas B."/>
            <person name="Fabro G."/>
            <person name="Fronick C."/>
            <person name="Fuerstenberg S.I."/>
            <person name="Fulton L."/>
            <person name="Gaulin E."/>
            <person name="Govers F."/>
            <person name="Hughes L."/>
            <person name="Humphray S."/>
            <person name="Jiang R.H."/>
            <person name="Judelson H."/>
            <person name="Kamoun S."/>
            <person name="Kyung K."/>
            <person name="Meijer H."/>
            <person name="Minx P."/>
            <person name="Morris P."/>
            <person name="Nelson J."/>
            <person name="Phuntumart V."/>
            <person name="Qutob D."/>
            <person name="Rehmany A."/>
            <person name="Rougon-Cardoso A."/>
            <person name="Ryden P."/>
            <person name="Torto-Alalibo T."/>
            <person name="Studholme D."/>
            <person name="Wang Y."/>
            <person name="Win J."/>
            <person name="Wood J."/>
            <person name="Clifton S.W."/>
            <person name="Rogers J."/>
            <person name="Van den Ackerveken G."/>
            <person name="Jones J.D."/>
            <person name="McDowell J.M."/>
            <person name="Beynon J."/>
            <person name="Tyler B.M."/>
        </authorList>
    </citation>
    <scope>NUCLEOTIDE SEQUENCE [LARGE SCALE GENOMIC DNA]</scope>
    <source>
        <strain evidence="3">Emoy2</strain>
    </source>
</reference>
<proteinExistence type="predicted"/>